<feature type="non-terminal residue" evidence="5">
    <location>
        <position position="560"/>
    </location>
</feature>
<name>A0ABD0JGJ5_9CAEN</name>
<evidence type="ECO:0000313" key="5">
    <source>
        <dbReference type="EMBL" id="KAK7473492.1"/>
    </source>
</evidence>
<feature type="compositionally biased region" description="Low complexity" evidence="3">
    <location>
        <begin position="214"/>
        <end position="225"/>
    </location>
</feature>
<feature type="compositionally biased region" description="Polar residues" evidence="3">
    <location>
        <begin position="186"/>
        <end position="201"/>
    </location>
</feature>
<keyword evidence="1" id="KW-0862">Zinc</keyword>
<keyword evidence="2" id="KW-0175">Coiled coil</keyword>
<keyword evidence="1" id="KW-0863">Zinc-finger</keyword>
<keyword evidence="1" id="KW-0479">Metal-binding</keyword>
<accession>A0ABD0JGJ5</accession>
<dbReference type="PROSITE" id="PS50119">
    <property type="entry name" value="ZF_BBOX"/>
    <property type="match status" value="1"/>
</dbReference>
<dbReference type="GO" id="GO:0008270">
    <property type="term" value="F:zinc ion binding"/>
    <property type="evidence" value="ECO:0007669"/>
    <property type="project" value="UniProtKB-KW"/>
</dbReference>
<gene>
    <name evidence="5" type="ORF">BaRGS_00035279</name>
</gene>
<sequence>MASVAFSPRLRRPKYLQCGSQGMDLTVLPCDHVLCRTSLGQVSAHIGPGSWCPFGDSQIRRTAEQTTSGQTDEVESGPVRLRVIEDHEKRQQESYYCHKCQTENASILCFECEEVFCDACGDAHGHNENACGGSNRNTVTVAPSIVRDDSKVSTPVPQVQGHSSLPSLQKIWEEPHDTHDFRHTHANTQQGQGHSNLSRNQTFEEEPRDKHDVTQTQATIQQGQGHSRPPLPCAPKCTKNAEQLTLEEEECSITELDSVGQDDHSVYAVVVDVLVKDGDDSEREDSALYENATTAKSAEALPKISPSRTKTMMAMSGWSHIDVYRVEVELITDGNIQHAEETLKKERRSASGALHEAMRVEERTAKVILTVAVEIGAAERKGRVGMKAVEQLKACMGRLQEEQREAEERVASLVDNLNRMLEEGDERLALFAQNYEDSLKQLQQDQERVMAFKLSLRAQDPGQLFADVTSRLDVERLFDVIKRLYFNFHVRLLGVNCSLSFLFAVTVAQWECVVEHRLRIQKILEAILLEDCGHVVWNSVSRCGQAHDVDMQIGQPVPNE</sequence>
<dbReference type="InterPro" id="IPR000315">
    <property type="entry name" value="Znf_B-box"/>
</dbReference>
<dbReference type="AlphaFoldDB" id="A0ABD0JGJ5"/>
<evidence type="ECO:0000256" key="1">
    <source>
        <dbReference type="PROSITE-ProRule" id="PRU00024"/>
    </source>
</evidence>
<dbReference type="Proteomes" id="UP001519460">
    <property type="component" value="Unassembled WGS sequence"/>
</dbReference>
<protein>
    <recommendedName>
        <fullName evidence="4">B box-type domain-containing protein</fullName>
    </recommendedName>
</protein>
<feature type="domain" description="B box-type" evidence="4">
    <location>
        <begin position="92"/>
        <end position="127"/>
    </location>
</feature>
<proteinExistence type="predicted"/>
<feature type="coiled-coil region" evidence="2">
    <location>
        <begin position="389"/>
        <end position="423"/>
    </location>
</feature>
<dbReference type="EMBL" id="JACVVK020000468">
    <property type="protein sequence ID" value="KAK7473492.1"/>
    <property type="molecule type" value="Genomic_DNA"/>
</dbReference>
<comment type="caution">
    <text evidence="5">The sequence shown here is derived from an EMBL/GenBank/DDBJ whole genome shotgun (WGS) entry which is preliminary data.</text>
</comment>
<feature type="region of interest" description="Disordered" evidence="3">
    <location>
        <begin position="181"/>
        <end position="233"/>
    </location>
</feature>
<keyword evidence="6" id="KW-1185">Reference proteome</keyword>
<organism evidence="5 6">
    <name type="scientific">Batillaria attramentaria</name>
    <dbReference type="NCBI Taxonomy" id="370345"/>
    <lineage>
        <taxon>Eukaryota</taxon>
        <taxon>Metazoa</taxon>
        <taxon>Spiralia</taxon>
        <taxon>Lophotrochozoa</taxon>
        <taxon>Mollusca</taxon>
        <taxon>Gastropoda</taxon>
        <taxon>Caenogastropoda</taxon>
        <taxon>Sorbeoconcha</taxon>
        <taxon>Cerithioidea</taxon>
        <taxon>Batillariidae</taxon>
        <taxon>Batillaria</taxon>
    </lineage>
</organism>
<reference evidence="5 6" key="1">
    <citation type="journal article" date="2023" name="Sci. Data">
        <title>Genome assembly of the Korean intertidal mud-creeper Batillaria attramentaria.</title>
        <authorList>
            <person name="Patra A.K."/>
            <person name="Ho P.T."/>
            <person name="Jun S."/>
            <person name="Lee S.J."/>
            <person name="Kim Y."/>
            <person name="Won Y.J."/>
        </authorList>
    </citation>
    <scope>NUCLEOTIDE SEQUENCE [LARGE SCALE GENOMIC DNA]</scope>
    <source>
        <strain evidence="5">Wonlab-2016</strain>
    </source>
</reference>
<evidence type="ECO:0000259" key="4">
    <source>
        <dbReference type="PROSITE" id="PS50119"/>
    </source>
</evidence>
<evidence type="ECO:0000256" key="3">
    <source>
        <dbReference type="SAM" id="MobiDB-lite"/>
    </source>
</evidence>
<evidence type="ECO:0000256" key="2">
    <source>
        <dbReference type="SAM" id="Coils"/>
    </source>
</evidence>
<evidence type="ECO:0000313" key="6">
    <source>
        <dbReference type="Proteomes" id="UP001519460"/>
    </source>
</evidence>